<dbReference type="AlphaFoldDB" id="A0A8H6HMX9"/>
<evidence type="ECO:0000256" key="5">
    <source>
        <dbReference type="ARBA" id="ARBA00022801"/>
    </source>
</evidence>
<dbReference type="Pfam" id="PF02517">
    <property type="entry name" value="Rce1-like"/>
    <property type="match status" value="1"/>
</dbReference>
<dbReference type="InterPro" id="IPR039731">
    <property type="entry name" value="Rce1"/>
</dbReference>
<reference evidence="13 14" key="1">
    <citation type="submission" date="2020-07" db="EMBL/GenBank/DDBJ databases">
        <title>Comparative genomics of pyrophilous fungi reveals a link between fire events and developmental genes.</title>
        <authorList>
            <consortium name="DOE Joint Genome Institute"/>
            <person name="Steindorff A.S."/>
            <person name="Carver A."/>
            <person name="Calhoun S."/>
            <person name="Stillman K."/>
            <person name="Liu H."/>
            <person name="Lipzen A."/>
            <person name="Pangilinan J."/>
            <person name="Labutti K."/>
            <person name="Bruns T.D."/>
            <person name="Grigoriev I.V."/>
        </authorList>
    </citation>
    <scope>NUCLEOTIDE SEQUENCE [LARGE SCALE GENOMIC DNA]</scope>
    <source>
        <strain evidence="13 14">CBS 144469</strain>
    </source>
</reference>
<feature type="transmembrane region" description="Helical" evidence="11">
    <location>
        <begin position="165"/>
        <end position="183"/>
    </location>
</feature>
<evidence type="ECO:0000313" key="14">
    <source>
        <dbReference type="Proteomes" id="UP000521943"/>
    </source>
</evidence>
<feature type="non-terminal residue" evidence="13">
    <location>
        <position position="197"/>
    </location>
</feature>
<sequence length="197" mass="22262">PHLITPILFLGPLYATYLQQTLPFQKFWFPKQKFLNLIGLRTYTLGPLTEEIDFRACVLAPYHLAGCSPTKMVFLTPLSFGLAHAHHAWDAYAKLLSKPTSSSPLSPSLPVPFQLIYTTLFGFHAAYLSLRTGSLLPAVSAHAFCNIMGFPEVAYEIRTWPHRKYLIILLYLIGIVGYVYTLPRWTETPGSIFWPST</sequence>
<evidence type="ECO:0000313" key="13">
    <source>
        <dbReference type="EMBL" id="KAF6749395.1"/>
    </source>
</evidence>
<proteinExistence type="inferred from homology"/>
<evidence type="ECO:0000256" key="4">
    <source>
        <dbReference type="ARBA" id="ARBA00022692"/>
    </source>
</evidence>
<comment type="caution">
    <text evidence="13">The sequence shown here is derived from an EMBL/GenBank/DDBJ whole genome shotgun (WGS) entry which is preliminary data.</text>
</comment>
<evidence type="ECO:0000256" key="2">
    <source>
        <dbReference type="ARBA" id="ARBA00006897"/>
    </source>
</evidence>
<dbReference type="OrthoDB" id="271604at2759"/>
<keyword evidence="14" id="KW-1185">Reference proteome</keyword>
<comment type="subcellular location">
    <subcellularLocation>
        <location evidence="1">Endoplasmic reticulum membrane</location>
        <topology evidence="1">Multi-pass membrane protein</topology>
    </subcellularLocation>
</comment>
<dbReference type="GO" id="GO:0005789">
    <property type="term" value="C:endoplasmic reticulum membrane"/>
    <property type="evidence" value="ECO:0007669"/>
    <property type="project" value="UniProtKB-SubCell"/>
</dbReference>
<evidence type="ECO:0000256" key="10">
    <source>
        <dbReference type="ARBA" id="ARBA00049729"/>
    </source>
</evidence>
<keyword evidence="7 11" id="KW-1133">Transmembrane helix</keyword>
<name>A0A8H6HMX9_9AGAR</name>
<keyword evidence="4 11" id="KW-0812">Transmembrane</keyword>
<comment type="catalytic activity">
    <reaction evidence="9">
        <text>Hydrolyzes the peptide bond -P2-(S-farnesyl or geranylgeranyl)C-P1'-P2'-P3'-COOH where P1' and P2' are amino acids with aliphatic sidechains and P3' is any C-terminal residue.</text>
        <dbReference type="EC" id="3.4.26.1"/>
    </reaction>
</comment>
<evidence type="ECO:0000256" key="9">
    <source>
        <dbReference type="ARBA" id="ARBA00047280"/>
    </source>
</evidence>
<evidence type="ECO:0000259" key="12">
    <source>
        <dbReference type="Pfam" id="PF02517"/>
    </source>
</evidence>
<protein>
    <recommendedName>
        <fullName evidence="10">intramembrane prenyl-peptidase Rce1</fullName>
        <ecNumber evidence="10">3.4.26.1</ecNumber>
    </recommendedName>
</protein>
<dbReference type="PANTHER" id="PTHR13046:SF0">
    <property type="entry name" value="CAAX PRENYL PROTEASE 2"/>
    <property type="match status" value="1"/>
</dbReference>
<evidence type="ECO:0000256" key="1">
    <source>
        <dbReference type="ARBA" id="ARBA00004477"/>
    </source>
</evidence>
<evidence type="ECO:0000256" key="3">
    <source>
        <dbReference type="ARBA" id="ARBA00022670"/>
    </source>
</evidence>
<keyword evidence="8 11" id="KW-0472">Membrane</keyword>
<evidence type="ECO:0000256" key="7">
    <source>
        <dbReference type="ARBA" id="ARBA00022989"/>
    </source>
</evidence>
<keyword evidence="3" id="KW-0645">Protease</keyword>
<dbReference type="PANTHER" id="PTHR13046">
    <property type="entry name" value="PROTEASE U48 CAAX PRENYL PROTEASE RCE1"/>
    <property type="match status" value="1"/>
</dbReference>
<dbReference type="InterPro" id="IPR003675">
    <property type="entry name" value="Rce1/LyrA-like_dom"/>
</dbReference>
<comment type="similarity">
    <text evidence="2">Belongs to the peptidase U48 family.</text>
</comment>
<gene>
    <name evidence="13" type="ORF">DFP72DRAFT_818981</name>
</gene>
<dbReference type="EC" id="3.4.26.1" evidence="10"/>
<accession>A0A8H6HMX9</accession>
<feature type="domain" description="CAAX prenyl protease 2/Lysostaphin resistance protein A-like" evidence="12">
    <location>
        <begin position="37"/>
        <end position="148"/>
    </location>
</feature>
<dbReference type="EMBL" id="JACGCI010000063">
    <property type="protein sequence ID" value="KAF6749395.1"/>
    <property type="molecule type" value="Genomic_DNA"/>
</dbReference>
<organism evidence="13 14">
    <name type="scientific">Ephemerocybe angulata</name>
    <dbReference type="NCBI Taxonomy" id="980116"/>
    <lineage>
        <taxon>Eukaryota</taxon>
        <taxon>Fungi</taxon>
        <taxon>Dikarya</taxon>
        <taxon>Basidiomycota</taxon>
        <taxon>Agaricomycotina</taxon>
        <taxon>Agaricomycetes</taxon>
        <taxon>Agaricomycetidae</taxon>
        <taxon>Agaricales</taxon>
        <taxon>Agaricineae</taxon>
        <taxon>Psathyrellaceae</taxon>
        <taxon>Ephemerocybe</taxon>
    </lineage>
</organism>
<keyword evidence="5" id="KW-0378">Hydrolase</keyword>
<evidence type="ECO:0000256" key="8">
    <source>
        <dbReference type="ARBA" id="ARBA00023136"/>
    </source>
</evidence>
<dbReference type="GO" id="GO:0004222">
    <property type="term" value="F:metalloendopeptidase activity"/>
    <property type="evidence" value="ECO:0007669"/>
    <property type="project" value="InterPro"/>
</dbReference>
<evidence type="ECO:0000256" key="6">
    <source>
        <dbReference type="ARBA" id="ARBA00022824"/>
    </source>
</evidence>
<dbReference type="Proteomes" id="UP000521943">
    <property type="component" value="Unassembled WGS sequence"/>
</dbReference>
<dbReference type="GO" id="GO:0071586">
    <property type="term" value="P:CAAX-box protein processing"/>
    <property type="evidence" value="ECO:0007669"/>
    <property type="project" value="InterPro"/>
</dbReference>
<evidence type="ECO:0000256" key="11">
    <source>
        <dbReference type="SAM" id="Phobius"/>
    </source>
</evidence>
<keyword evidence="6" id="KW-0256">Endoplasmic reticulum</keyword>